<accession>A0A9X5BFC5</accession>
<keyword evidence="5 13" id="KW-0812">Transmembrane</keyword>
<keyword evidence="8" id="KW-0067">ATP-binding</keyword>
<dbReference type="SUPFAM" id="SSF55874">
    <property type="entry name" value="ATPase domain of HSP90 chaperone/DNA topoisomerase II/histidine kinase"/>
    <property type="match status" value="1"/>
</dbReference>
<evidence type="ECO:0000256" key="5">
    <source>
        <dbReference type="ARBA" id="ARBA00022692"/>
    </source>
</evidence>
<comment type="subcellular location">
    <subcellularLocation>
        <location evidence="1">Cell membrane</location>
        <topology evidence="1">Multi-pass membrane protein</topology>
    </subcellularLocation>
</comment>
<evidence type="ECO:0000256" key="10">
    <source>
        <dbReference type="ARBA" id="ARBA00023012"/>
    </source>
</evidence>
<proteinExistence type="predicted"/>
<evidence type="ECO:0000256" key="2">
    <source>
        <dbReference type="ARBA" id="ARBA00022475"/>
    </source>
</evidence>
<dbReference type="InterPro" id="IPR010559">
    <property type="entry name" value="Sig_transdc_His_kin_internal"/>
</dbReference>
<name>A0A9X5BFC5_9FIRM</name>
<dbReference type="OrthoDB" id="759642at2"/>
<dbReference type="AlphaFoldDB" id="A0A9X5BFC5"/>
<evidence type="ECO:0000256" key="8">
    <source>
        <dbReference type="ARBA" id="ARBA00022840"/>
    </source>
</evidence>
<keyword evidence="7" id="KW-0418">Kinase</keyword>
<feature type="domain" description="Signal transduction histidine kinase internal region" evidence="14">
    <location>
        <begin position="356"/>
        <end position="432"/>
    </location>
</feature>
<evidence type="ECO:0000259" key="14">
    <source>
        <dbReference type="Pfam" id="PF06580"/>
    </source>
</evidence>
<evidence type="ECO:0000313" key="16">
    <source>
        <dbReference type="Proteomes" id="UP001154420"/>
    </source>
</evidence>
<dbReference type="EMBL" id="QZDT01000009">
    <property type="protein sequence ID" value="NBJ92612.1"/>
    <property type="molecule type" value="Genomic_DNA"/>
</dbReference>
<keyword evidence="10" id="KW-0902">Two-component regulatory system</keyword>
<reference evidence="15" key="1">
    <citation type="submission" date="2018-09" db="EMBL/GenBank/DDBJ databases">
        <title>Murine metabolic-syndrome-specific gut microbial biobank.</title>
        <authorList>
            <person name="Liu C."/>
        </authorList>
    </citation>
    <scope>NUCLEOTIDE SEQUENCE</scope>
    <source>
        <strain evidence="15">D42-62</strain>
    </source>
</reference>
<evidence type="ECO:0000256" key="6">
    <source>
        <dbReference type="ARBA" id="ARBA00022741"/>
    </source>
</evidence>
<protein>
    <recommendedName>
        <fullName evidence="14">Signal transduction histidine kinase internal region domain-containing protein</fullName>
    </recommendedName>
</protein>
<keyword evidence="11 13" id="KW-0472">Membrane</keyword>
<keyword evidence="16" id="KW-1185">Reference proteome</keyword>
<keyword evidence="9 13" id="KW-1133">Transmembrane helix</keyword>
<feature type="coiled-coil region" evidence="12">
    <location>
        <begin position="325"/>
        <end position="364"/>
    </location>
</feature>
<dbReference type="GO" id="GO:0005886">
    <property type="term" value="C:plasma membrane"/>
    <property type="evidence" value="ECO:0007669"/>
    <property type="project" value="UniProtKB-SubCell"/>
</dbReference>
<organism evidence="15 16">
    <name type="scientific">Parablautia muri</name>
    <dbReference type="NCBI Taxonomy" id="2320879"/>
    <lineage>
        <taxon>Bacteria</taxon>
        <taxon>Bacillati</taxon>
        <taxon>Bacillota</taxon>
        <taxon>Clostridia</taxon>
        <taxon>Lachnospirales</taxon>
        <taxon>Lachnospiraceae</taxon>
        <taxon>Parablautia</taxon>
    </lineage>
</organism>
<evidence type="ECO:0000256" key="1">
    <source>
        <dbReference type="ARBA" id="ARBA00004651"/>
    </source>
</evidence>
<evidence type="ECO:0000256" key="12">
    <source>
        <dbReference type="SAM" id="Coils"/>
    </source>
</evidence>
<keyword evidence="6" id="KW-0547">Nucleotide-binding</keyword>
<evidence type="ECO:0000313" key="15">
    <source>
        <dbReference type="EMBL" id="NBJ92612.1"/>
    </source>
</evidence>
<dbReference type="RefSeq" id="WP_160559701.1">
    <property type="nucleotide sequence ID" value="NZ_QZDT01000009.1"/>
</dbReference>
<dbReference type="InterPro" id="IPR050640">
    <property type="entry name" value="Bact_2-comp_sensor_kinase"/>
</dbReference>
<evidence type="ECO:0000256" key="9">
    <source>
        <dbReference type="ARBA" id="ARBA00022989"/>
    </source>
</evidence>
<dbReference type="GO" id="GO:0000155">
    <property type="term" value="F:phosphorelay sensor kinase activity"/>
    <property type="evidence" value="ECO:0007669"/>
    <property type="project" value="InterPro"/>
</dbReference>
<dbReference type="Proteomes" id="UP001154420">
    <property type="component" value="Unassembled WGS sequence"/>
</dbReference>
<feature type="transmembrane region" description="Helical" evidence="13">
    <location>
        <begin position="12"/>
        <end position="33"/>
    </location>
</feature>
<keyword evidence="2" id="KW-1003">Cell membrane</keyword>
<keyword evidence="4" id="KW-0808">Transferase</keyword>
<dbReference type="GO" id="GO:0005524">
    <property type="term" value="F:ATP binding"/>
    <property type="evidence" value="ECO:0007669"/>
    <property type="project" value="UniProtKB-KW"/>
</dbReference>
<evidence type="ECO:0000256" key="7">
    <source>
        <dbReference type="ARBA" id="ARBA00022777"/>
    </source>
</evidence>
<dbReference type="InterPro" id="IPR036890">
    <property type="entry name" value="HATPase_C_sf"/>
</dbReference>
<comment type="caution">
    <text evidence="15">The sequence shown here is derived from an EMBL/GenBank/DDBJ whole genome shotgun (WGS) entry which is preliminary data.</text>
</comment>
<gene>
    <name evidence="15" type="ORF">D5281_08380</name>
</gene>
<keyword evidence="12" id="KW-0175">Coiled coil</keyword>
<keyword evidence="3" id="KW-0597">Phosphoprotein</keyword>
<sequence>MKRKRLYSVKKFFMIASVALVFPFAILSVYFALHTIRVSEEMAASANRNALYLYQQELSTNLEQLEQSMAQSWAQDWKYQKLRFELDDIDAHESTRIILEAYKVTQSVYPCVGAMAIYSPANGLCRCIYDNSYSHDLREDIKKYVEETDFSRDSVEWYVRRIDDKWFMVRVLGLSNAYSVCFVDIDLGPKITVSEPMPSYLVYFDGNMEALNETEVFKNVDLDTKDSYYIRKIAGENFMIVHMPLGYGNITMAYIARYSGFGHMTISQIFAVTLTFLMLLLVPLVYYIVIRIFFRPLSEFIYSIHKSRDENMHPKLSYTGELVELNEFSDTFNDMMEEIEKLKIDSYEQEMAKQKAEFQYLQQQLKPHFYLNFLKTLYGIIQLRHTDKAQQMILGVSEYIRYTFRNNSVLVPLSEEIHQVENYVYIQQASIATRVILNVEIPDEAMNAYVPVMSIQTFVENSFKYAVCADRNLEIGISASIIQAESEVYLEIGIQDNGNGFPEDILDKYTGGRNQESVDGTSTGIHNIKQRLEIIYQSRAGITCMNNYQGALCELIIPLQTKQAPEDAQEVSDECIDRG</sequence>
<dbReference type="Pfam" id="PF06580">
    <property type="entry name" value="His_kinase"/>
    <property type="match status" value="1"/>
</dbReference>
<dbReference type="PANTHER" id="PTHR34220">
    <property type="entry name" value="SENSOR HISTIDINE KINASE YPDA"/>
    <property type="match status" value="1"/>
</dbReference>
<dbReference type="PANTHER" id="PTHR34220:SF11">
    <property type="entry name" value="SENSOR PROTEIN KINASE HPTS"/>
    <property type="match status" value="1"/>
</dbReference>
<evidence type="ECO:0000256" key="3">
    <source>
        <dbReference type="ARBA" id="ARBA00022553"/>
    </source>
</evidence>
<evidence type="ECO:0000256" key="4">
    <source>
        <dbReference type="ARBA" id="ARBA00022679"/>
    </source>
</evidence>
<evidence type="ECO:0000256" key="11">
    <source>
        <dbReference type="ARBA" id="ARBA00023136"/>
    </source>
</evidence>
<feature type="transmembrane region" description="Helical" evidence="13">
    <location>
        <begin position="269"/>
        <end position="289"/>
    </location>
</feature>
<evidence type="ECO:0000256" key="13">
    <source>
        <dbReference type="SAM" id="Phobius"/>
    </source>
</evidence>
<dbReference type="Gene3D" id="3.30.565.10">
    <property type="entry name" value="Histidine kinase-like ATPase, C-terminal domain"/>
    <property type="match status" value="1"/>
</dbReference>